<gene>
    <name evidence="1" type="ORF">BUALT_Bualt15G0001200</name>
</gene>
<name>A0AAV6WJK9_9LAMI</name>
<sequence length="191" mass="22030">MLSIERGEARRLVVNNGGVKLKPTKVSLKKISSSNPEEMEIEIDEVLFGLKTQSQVLSRGSQFVGLKARRLPQVSRPVTRNFFAQLLANAQSIAIEKCKVNGGAIVVCVDKGQFHSDDCGICRFVLKHEPRMWWVLDCLISVFMQRKMRIIYRKDGPDTQPDQMGKERRTMLEKYKEFDERIFPQRQQAMR</sequence>
<keyword evidence="2" id="KW-1185">Reference proteome</keyword>
<evidence type="ECO:0000313" key="1">
    <source>
        <dbReference type="EMBL" id="KAG8368014.1"/>
    </source>
</evidence>
<dbReference type="EMBL" id="WHWC01000015">
    <property type="protein sequence ID" value="KAG8368014.1"/>
    <property type="molecule type" value="Genomic_DNA"/>
</dbReference>
<protein>
    <submittedName>
        <fullName evidence="1">Uncharacterized protein</fullName>
    </submittedName>
</protein>
<accession>A0AAV6WJK9</accession>
<reference evidence="1" key="1">
    <citation type="submission" date="2019-10" db="EMBL/GenBank/DDBJ databases">
        <authorList>
            <person name="Zhang R."/>
            <person name="Pan Y."/>
            <person name="Wang J."/>
            <person name="Ma R."/>
            <person name="Yu S."/>
        </authorList>
    </citation>
    <scope>NUCLEOTIDE SEQUENCE</scope>
    <source>
        <strain evidence="1">LA-IB0</strain>
        <tissue evidence="1">Leaf</tissue>
    </source>
</reference>
<comment type="caution">
    <text evidence="1">The sequence shown here is derived from an EMBL/GenBank/DDBJ whole genome shotgun (WGS) entry which is preliminary data.</text>
</comment>
<proteinExistence type="predicted"/>
<organism evidence="1 2">
    <name type="scientific">Buddleja alternifolia</name>
    <dbReference type="NCBI Taxonomy" id="168488"/>
    <lineage>
        <taxon>Eukaryota</taxon>
        <taxon>Viridiplantae</taxon>
        <taxon>Streptophyta</taxon>
        <taxon>Embryophyta</taxon>
        <taxon>Tracheophyta</taxon>
        <taxon>Spermatophyta</taxon>
        <taxon>Magnoliopsida</taxon>
        <taxon>eudicotyledons</taxon>
        <taxon>Gunneridae</taxon>
        <taxon>Pentapetalae</taxon>
        <taxon>asterids</taxon>
        <taxon>lamiids</taxon>
        <taxon>Lamiales</taxon>
        <taxon>Scrophulariaceae</taxon>
        <taxon>Buddlejeae</taxon>
        <taxon>Buddleja</taxon>
    </lineage>
</organism>
<dbReference type="AlphaFoldDB" id="A0AAV6WJK9"/>
<dbReference type="Proteomes" id="UP000826271">
    <property type="component" value="Unassembled WGS sequence"/>
</dbReference>
<evidence type="ECO:0000313" key="2">
    <source>
        <dbReference type="Proteomes" id="UP000826271"/>
    </source>
</evidence>